<dbReference type="SUPFAM" id="SSF81383">
    <property type="entry name" value="F-box domain"/>
    <property type="match status" value="1"/>
</dbReference>
<dbReference type="Proteomes" id="UP000694864">
    <property type="component" value="Chromosome 18"/>
</dbReference>
<feature type="domain" description="F-box" evidence="1">
    <location>
        <begin position="1"/>
        <end position="55"/>
    </location>
</feature>
<evidence type="ECO:0000259" key="1">
    <source>
        <dbReference type="PROSITE" id="PS50181"/>
    </source>
</evidence>
<dbReference type="Pfam" id="PF08387">
    <property type="entry name" value="FBD"/>
    <property type="match status" value="1"/>
</dbReference>
<protein>
    <submittedName>
        <fullName evidence="3">Probable FBD-associated F-box protein At1g32375</fullName>
    </submittedName>
</protein>
<reference evidence="2" key="1">
    <citation type="journal article" date="2014" name="Nat. Commun.">
        <title>The emerging biofuel crop Camelina sativa retains a highly undifferentiated hexaploid genome structure.</title>
        <authorList>
            <person name="Kagale S."/>
            <person name="Koh C."/>
            <person name="Nixon J."/>
            <person name="Bollina V."/>
            <person name="Clarke W.E."/>
            <person name="Tuteja R."/>
            <person name="Spillane C."/>
            <person name="Robinson S.J."/>
            <person name="Links M.G."/>
            <person name="Clarke C."/>
            <person name="Higgins E.E."/>
            <person name="Huebert T."/>
            <person name="Sharpe A.G."/>
            <person name="Parkin I.A."/>
        </authorList>
    </citation>
    <scope>NUCLEOTIDE SEQUENCE [LARGE SCALE GENOMIC DNA]</scope>
    <source>
        <strain evidence="2">cv. DH55</strain>
    </source>
</reference>
<dbReference type="Pfam" id="PF24758">
    <property type="entry name" value="LRR_At5g56370"/>
    <property type="match status" value="1"/>
</dbReference>
<dbReference type="InterPro" id="IPR006566">
    <property type="entry name" value="FBD"/>
</dbReference>
<keyword evidence="2" id="KW-1185">Reference proteome</keyword>
<reference evidence="3" key="2">
    <citation type="submission" date="2025-08" db="UniProtKB">
        <authorList>
            <consortium name="RefSeq"/>
        </authorList>
    </citation>
    <scope>IDENTIFICATION</scope>
    <source>
        <tissue evidence="3">Leaf</tissue>
    </source>
</reference>
<dbReference type="SUPFAM" id="SSF52047">
    <property type="entry name" value="RNI-like"/>
    <property type="match status" value="1"/>
</dbReference>
<dbReference type="GeneID" id="104761690"/>
<proteinExistence type="predicted"/>
<name>A0ABM1RAQ3_CAMSA</name>
<evidence type="ECO:0000313" key="2">
    <source>
        <dbReference type="Proteomes" id="UP000694864"/>
    </source>
</evidence>
<dbReference type="RefSeq" id="XP_019096091.1">
    <property type="nucleotide sequence ID" value="XM_019240546.1"/>
</dbReference>
<evidence type="ECO:0000313" key="3">
    <source>
        <dbReference type="RefSeq" id="XP_019096091.1"/>
    </source>
</evidence>
<dbReference type="PANTHER" id="PTHR31900:SF34">
    <property type="entry name" value="EMB|CAB62440.1-RELATED"/>
    <property type="match status" value="1"/>
</dbReference>
<dbReference type="InterPro" id="IPR050232">
    <property type="entry name" value="FBL13/AtMIF1-like"/>
</dbReference>
<gene>
    <name evidence="3" type="primary">LOC104761690</name>
</gene>
<dbReference type="Pfam" id="PF12937">
    <property type="entry name" value="F-box-like"/>
    <property type="match status" value="1"/>
</dbReference>
<organism evidence="2 3">
    <name type="scientific">Camelina sativa</name>
    <name type="common">False flax</name>
    <name type="synonym">Myagrum sativum</name>
    <dbReference type="NCBI Taxonomy" id="90675"/>
    <lineage>
        <taxon>Eukaryota</taxon>
        <taxon>Viridiplantae</taxon>
        <taxon>Streptophyta</taxon>
        <taxon>Embryophyta</taxon>
        <taxon>Tracheophyta</taxon>
        <taxon>Spermatophyta</taxon>
        <taxon>Magnoliopsida</taxon>
        <taxon>eudicotyledons</taxon>
        <taxon>Gunneridae</taxon>
        <taxon>Pentapetalae</taxon>
        <taxon>rosids</taxon>
        <taxon>malvids</taxon>
        <taxon>Brassicales</taxon>
        <taxon>Brassicaceae</taxon>
        <taxon>Camelineae</taxon>
        <taxon>Camelina</taxon>
    </lineage>
</organism>
<dbReference type="InterPro" id="IPR001810">
    <property type="entry name" value="F-box_dom"/>
</dbReference>
<accession>A0ABM1RAQ3</accession>
<dbReference type="InterPro" id="IPR055411">
    <property type="entry name" value="LRR_FXL15/At3g58940/PEG3-like"/>
</dbReference>
<sequence>MDRISQLPDELLLRILSLLPTAKDVVATMVLSKRWQFLWMYVPRLVYDDDSYQGIDYGRFSRFVDRSLIFHKAPVLETLHFKLGKICGAGDVHVWIRAADKCSVRELIIEIDFSSSVTQATLPRSLYTGCSTLVKLKLDNAVLVDVIFSSVSFPSLKTLSLLEVKYPGGDGFVKRLLSNYPVLEDWDVERCPDDNVTIFTVKVPSLKILSLRTLSFRVNDDAQGFVIDAPSLECLDLVDHAGGFCVIESDMPNIEDADIDVTYHLPRKILSSIASVQHLELCLLTSKDAYPLGSIFRCLTHVKICTCEVEWLNLLMRVLNDSPKLRDLKLEQYHPLRADEPRPCWNEPSQVPLCMLSSLKTVEWVKYEGTKEEKEVGDS</sequence>
<dbReference type="Gene3D" id="3.80.10.10">
    <property type="entry name" value="Ribonuclease Inhibitor"/>
    <property type="match status" value="1"/>
</dbReference>
<dbReference type="InterPro" id="IPR032675">
    <property type="entry name" value="LRR_dom_sf"/>
</dbReference>
<dbReference type="PROSITE" id="PS50181">
    <property type="entry name" value="FBOX"/>
    <property type="match status" value="1"/>
</dbReference>
<dbReference type="SMART" id="SM00256">
    <property type="entry name" value="FBOX"/>
    <property type="match status" value="1"/>
</dbReference>
<dbReference type="Gene3D" id="1.20.1280.50">
    <property type="match status" value="1"/>
</dbReference>
<dbReference type="PANTHER" id="PTHR31900">
    <property type="entry name" value="F-BOX/RNI SUPERFAMILY PROTEIN-RELATED"/>
    <property type="match status" value="1"/>
</dbReference>
<dbReference type="InterPro" id="IPR036047">
    <property type="entry name" value="F-box-like_dom_sf"/>
</dbReference>